<dbReference type="CDD" id="cd13686">
    <property type="entry name" value="GluR_Plant"/>
    <property type="match status" value="1"/>
</dbReference>
<dbReference type="GO" id="GO:0016020">
    <property type="term" value="C:membrane"/>
    <property type="evidence" value="ECO:0007669"/>
    <property type="project" value="UniProtKB-SubCell"/>
</dbReference>
<evidence type="ECO:0000256" key="9">
    <source>
        <dbReference type="ARBA" id="ARBA00023170"/>
    </source>
</evidence>
<dbReference type="PIRSF" id="PIRSF037090">
    <property type="entry name" value="Iontro_Glu-like_rcpt_pln"/>
    <property type="match status" value="1"/>
</dbReference>
<keyword evidence="9 13" id="KW-0675">Receptor</keyword>
<evidence type="ECO:0000256" key="1">
    <source>
        <dbReference type="ARBA" id="ARBA00004141"/>
    </source>
</evidence>
<dbReference type="SMART" id="SM00079">
    <property type="entry name" value="PBPe"/>
    <property type="match status" value="1"/>
</dbReference>
<evidence type="ECO:0000256" key="13">
    <source>
        <dbReference type="PIRNR" id="PIRNR037090"/>
    </source>
</evidence>
<dbReference type="AlphaFoldDB" id="E4MXZ2"/>
<dbReference type="SUPFAM" id="SSF53850">
    <property type="entry name" value="Periplasmic binding protein-like II"/>
    <property type="match status" value="1"/>
</dbReference>
<keyword evidence="3 13" id="KW-0813">Transport</keyword>
<evidence type="ECO:0000256" key="11">
    <source>
        <dbReference type="ARBA" id="ARBA00023286"/>
    </source>
</evidence>
<reference evidence="17" key="2">
    <citation type="journal article" date="2010" name="BMC Plant Biol.">
        <title>Comparative genomic analysis of 1047 completely sequenced cDNAs from an Arabidopsis-related model halophyte, Thellungiella halophila.</title>
        <authorList>
            <person name="Taji T."/>
            <person name="Komatsu K."/>
            <person name="Katori T."/>
            <person name="Kawasaki Y."/>
            <person name="Sakata Y."/>
            <person name="Tanaka S."/>
            <person name="Kobayashi M."/>
            <person name="Toyoda A."/>
            <person name="Seki M."/>
            <person name="Shinozaki K."/>
        </authorList>
    </citation>
    <scope>NUCLEOTIDE SEQUENCE</scope>
</reference>
<evidence type="ECO:0000256" key="7">
    <source>
        <dbReference type="ARBA" id="ARBA00023065"/>
    </source>
</evidence>
<evidence type="ECO:0000256" key="8">
    <source>
        <dbReference type="ARBA" id="ARBA00023136"/>
    </source>
</evidence>
<dbReference type="CDD" id="cd19990">
    <property type="entry name" value="PBP1_GABAb_receptor_plant"/>
    <property type="match status" value="1"/>
</dbReference>
<evidence type="ECO:0000256" key="15">
    <source>
        <dbReference type="SAM" id="SignalP"/>
    </source>
</evidence>
<evidence type="ECO:0000256" key="12">
    <source>
        <dbReference type="ARBA" id="ARBA00023303"/>
    </source>
</evidence>
<dbReference type="Pfam" id="PF10613">
    <property type="entry name" value="Lig_chan-Glu_bd"/>
    <property type="match status" value="1"/>
</dbReference>
<dbReference type="PRINTS" id="PR00248">
    <property type="entry name" value="GPCRMGR"/>
</dbReference>
<dbReference type="Gene3D" id="3.40.190.10">
    <property type="entry name" value="Periplasmic binding protein-like II"/>
    <property type="match status" value="2"/>
</dbReference>
<keyword evidence="5 15" id="KW-0732">Signal</keyword>
<dbReference type="EMBL" id="AK353389">
    <property type="protein sequence ID" value="BAJ34475.1"/>
    <property type="molecule type" value="mRNA"/>
</dbReference>
<reference evidence="17" key="1">
    <citation type="journal article" date="2008" name="BMC Plant Biol.">
        <title>Large-scale collection and annotation of full-length enriched cDNAs from a model halophyte, Thellungiella halophila.</title>
        <authorList>
            <person name="Taji T."/>
            <person name="Sakurai T."/>
            <person name="Mochida K."/>
            <person name="Ishiwata A."/>
            <person name="Kurotani A."/>
            <person name="Totoki Y."/>
            <person name="Toyoda A."/>
            <person name="Sakaki Y."/>
            <person name="Seki M."/>
            <person name="Ono H."/>
            <person name="Sakata Y."/>
            <person name="Tanaka S."/>
            <person name="Shinozaki K."/>
        </authorList>
    </citation>
    <scope>NUCLEOTIDE SEQUENCE</scope>
</reference>
<protein>
    <recommendedName>
        <fullName evidence="13">Glutamate receptor</fullName>
    </recommendedName>
</protein>
<dbReference type="FunFam" id="3.40.190.10:FF:000054">
    <property type="entry name" value="Glutamate receptor"/>
    <property type="match status" value="1"/>
</dbReference>
<dbReference type="Pfam" id="PF00060">
    <property type="entry name" value="Lig_chan"/>
    <property type="match status" value="1"/>
</dbReference>
<dbReference type="GO" id="GO:0015276">
    <property type="term" value="F:ligand-gated monoatomic ion channel activity"/>
    <property type="evidence" value="ECO:0007669"/>
    <property type="project" value="InterPro"/>
</dbReference>
<evidence type="ECO:0000256" key="2">
    <source>
        <dbReference type="ARBA" id="ARBA00008685"/>
    </source>
</evidence>
<evidence type="ECO:0000313" key="17">
    <source>
        <dbReference type="EMBL" id="BAJ34475.1"/>
    </source>
</evidence>
<comment type="function">
    <text evidence="13">Glutamate-gated receptor that probably acts as non-selective cation channel.</text>
</comment>
<dbReference type="InterPro" id="IPR001320">
    <property type="entry name" value="Iontro_rcpt_C"/>
</dbReference>
<feature type="domain" description="Ionotropic glutamate receptor C-terminal" evidence="16">
    <location>
        <begin position="461"/>
        <end position="803"/>
    </location>
</feature>
<evidence type="ECO:0000256" key="4">
    <source>
        <dbReference type="ARBA" id="ARBA00022692"/>
    </source>
</evidence>
<evidence type="ECO:0000256" key="6">
    <source>
        <dbReference type="ARBA" id="ARBA00022989"/>
    </source>
</evidence>
<dbReference type="PANTHER" id="PTHR18966">
    <property type="entry name" value="IONOTROPIC GLUTAMATE RECEPTOR"/>
    <property type="match status" value="1"/>
</dbReference>
<dbReference type="InterPro" id="IPR017103">
    <property type="entry name" value="Iontropic_Glu_rcpt_pln"/>
</dbReference>
<dbReference type="Gene3D" id="3.40.50.2300">
    <property type="match status" value="2"/>
</dbReference>
<dbReference type="FunFam" id="3.40.50.2300:FF:000081">
    <property type="entry name" value="Glutamate receptor"/>
    <property type="match status" value="1"/>
</dbReference>
<dbReference type="Gene3D" id="1.10.287.70">
    <property type="match status" value="1"/>
</dbReference>
<dbReference type="InterPro" id="IPR028082">
    <property type="entry name" value="Peripla_BP_I"/>
</dbReference>
<organism evidence="17">
    <name type="scientific">Eutrema halophilum</name>
    <name type="common">Salt cress</name>
    <name type="synonym">Sisymbrium halophilum</name>
    <dbReference type="NCBI Taxonomy" id="98038"/>
    <lineage>
        <taxon>Eukaryota</taxon>
        <taxon>Viridiplantae</taxon>
        <taxon>Streptophyta</taxon>
        <taxon>Embryophyta</taxon>
        <taxon>Tracheophyta</taxon>
        <taxon>Spermatophyta</taxon>
        <taxon>Magnoliopsida</taxon>
        <taxon>eudicotyledons</taxon>
        <taxon>Gunneridae</taxon>
        <taxon>Pentapetalae</taxon>
        <taxon>rosids</taxon>
        <taxon>malvids</taxon>
        <taxon>Brassicales</taxon>
        <taxon>Brassicaceae</taxon>
        <taxon>Eutremeae</taxon>
        <taxon>Eutrema</taxon>
    </lineage>
</organism>
<name>E4MXZ2_EUTHA</name>
<dbReference type="SUPFAM" id="SSF53822">
    <property type="entry name" value="Periplasmic binding protein-like I"/>
    <property type="match status" value="1"/>
</dbReference>
<keyword evidence="11 13" id="KW-1071">Ligand-gated ion channel</keyword>
<comment type="subcellular location">
    <subcellularLocation>
        <location evidence="1">Membrane</location>
        <topology evidence="1">Multi-pass membrane protein</topology>
    </subcellularLocation>
</comment>
<keyword evidence="6 14" id="KW-1133">Transmembrane helix</keyword>
<evidence type="ECO:0000256" key="10">
    <source>
        <dbReference type="ARBA" id="ARBA00023180"/>
    </source>
</evidence>
<keyword evidence="12 13" id="KW-0407">Ion channel</keyword>
<feature type="transmembrane region" description="Helical" evidence="14">
    <location>
        <begin position="580"/>
        <end position="600"/>
    </location>
</feature>
<dbReference type="FunFam" id="1.10.287.70:FF:000037">
    <property type="entry name" value="Glutamate receptor"/>
    <property type="match status" value="1"/>
</dbReference>
<feature type="chain" id="PRO_5003186197" description="Glutamate receptor" evidence="15">
    <location>
        <begin position="26"/>
        <end position="921"/>
    </location>
</feature>
<keyword evidence="7 13" id="KW-0406">Ion transport</keyword>
<feature type="transmembrane region" description="Helical" evidence="14">
    <location>
        <begin position="639"/>
        <end position="660"/>
    </location>
</feature>
<evidence type="ECO:0000256" key="5">
    <source>
        <dbReference type="ARBA" id="ARBA00022729"/>
    </source>
</evidence>
<dbReference type="Pfam" id="PF01094">
    <property type="entry name" value="ANF_receptor"/>
    <property type="match status" value="1"/>
</dbReference>
<sequence length="921" mass="103561">MALRIDPYMAVTALIVAVLVVPMCCQRPQVVKLGAVFAFDSVIGKAAKIALEAAVSDVNADTSVLRETELRLLMEDSSCNVFHGSFGAFQVLEKEVVAMIGPISSSIAHTLSDVAKGLQFPLVSFAATDPTLSALQFPFFLRTTPDDAHQMSALVDLINYHGWKEVISVYSDDELGRNGVSALDDELYKKRSRISYKVPLSVHFDEKSITDALKKSKSLGPRVYILHFGPAPLLKIFSIAQKLRMMTHEYVWLATDWLSVTLDSSLIDKGKLKRLEGVVGLRQHIPESVKMHQFTQKLKSNRSMNAYAFHAYDTVWMIAYGIEKLLNERINITFSYSEKLIHAQGDKLHLERVKIFDSGKLLLKKLLQVNFTGIAGQVQFGSGRNVISCDYEIINVDKAGVHTVGFWSKNGGFSVVTPETRQRQKKTALVSDEKLGNITWPGGGHEKPRGWVIADSANPLKIVVPKRVSFVEFVTEEKNSSHQIKGFCIDIFIEALKFVPYSVPYIFESFGNGNSSPNYNQLIQMVADGVYDAAVGDIAIIPTRSKLVDFSQPYASTGLVVVIPTNDDNATWIFLRPFTIRLWCVVLASFLVIAVVIWILEHRINEDFRGPPRRQLSTMILFSFSTLFKRNQEDTISNLARLVMIVWLFLLMVLTASYTANLTSILTVQQLPSAITGIDSLRASQVPIGYQPGTFTVEYLTYSLGMARSRLVPLDSTEEYERALKLGPTAVGGVAAIVDELPYIELFLADRTGFKIVGEPFMHRGWGFAFKRDSPLAIDMSTAILKLSETRKLQDIRKKWLCKTNCAEKSDWNPEPNQLHLKSFKGLYLVCIAITVSAFLVFVLRMIRQFVRYRRMERTSSTPRASWSSSPTMRLRELVFDFVEFVDEKEEAIKRMFRRNDDINNTSHVVEVQADSEVRQS</sequence>
<comment type="similarity">
    <text evidence="2 13">Belongs to the glutamate-gated ion channel (TC 1.A.10.1) family.</text>
</comment>
<dbReference type="PRINTS" id="PR01176">
    <property type="entry name" value="GABABRECEPTR"/>
</dbReference>
<dbReference type="InterPro" id="IPR044440">
    <property type="entry name" value="GABAb_receptor_plant_PBP1"/>
</dbReference>
<evidence type="ECO:0000259" key="16">
    <source>
        <dbReference type="SMART" id="SM00079"/>
    </source>
</evidence>
<dbReference type="FunFam" id="3.40.190.10:FF:000137">
    <property type="entry name" value="Glutamate receptor"/>
    <property type="match status" value="1"/>
</dbReference>
<keyword evidence="8 13" id="KW-0472">Membrane</keyword>
<evidence type="ECO:0000256" key="3">
    <source>
        <dbReference type="ARBA" id="ARBA00022448"/>
    </source>
</evidence>
<dbReference type="GO" id="GO:0004930">
    <property type="term" value="F:G protein-coupled receptor activity"/>
    <property type="evidence" value="ECO:0007669"/>
    <property type="project" value="InterPro"/>
</dbReference>
<dbReference type="InterPro" id="IPR001828">
    <property type="entry name" value="ANF_lig-bd_rcpt"/>
</dbReference>
<feature type="transmembrane region" description="Helical" evidence="14">
    <location>
        <begin position="826"/>
        <end position="847"/>
    </location>
</feature>
<keyword evidence="10" id="KW-0325">Glycoprotein</keyword>
<accession>E4MXZ2</accession>
<dbReference type="InterPro" id="IPR019594">
    <property type="entry name" value="Glu/Gly-bd"/>
</dbReference>
<feature type="signal peptide" evidence="15">
    <location>
        <begin position="1"/>
        <end position="25"/>
    </location>
</feature>
<keyword evidence="4 14" id="KW-0812">Transmembrane</keyword>
<dbReference type="InterPro" id="IPR015683">
    <property type="entry name" value="Ionotropic_Glu_rcpt"/>
</dbReference>
<proteinExistence type="evidence at transcript level"/>
<dbReference type="InterPro" id="IPR000337">
    <property type="entry name" value="GPCR_3"/>
</dbReference>
<evidence type="ECO:0000256" key="14">
    <source>
        <dbReference type="SAM" id="Phobius"/>
    </source>
</evidence>